<keyword evidence="2" id="KW-1185">Reference proteome</keyword>
<dbReference type="Proteomes" id="UP000324897">
    <property type="component" value="Unassembled WGS sequence"/>
</dbReference>
<name>A0A5J9SKK9_9POAL</name>
<proteinExistence type="predicted"/>
<dbReference type="EMBL" id="RWGY01000712">
    <property type="protein sequence ID" value="TVT99511.1"/>
    <property type="molecule type" value="Genomic_DNA"/>
</dbReference>
<organism evidence="1 2">
    <name type="scientific">Eragrostis curvula</name>
    <name type="common">weeping love grass</name>
    <dbReference type="NCBI Taxonomy" id="38414"/>
    <lineage>
        <taxon>Eukaryota</taxon>
        <taxon>Viridiplantae</taxon>
        <taxon>Streptophyta</taxon>
        <taxon>Embryophyta</taxon>
        <taxon>Tracheophyta</taxon>
        <taxon>Spermatophyta</taxon>
        <taxon>Magnoliopsida</taxon>
        <taxon>Liliopsida</taxon>
        <taxon>Poales</taxon>
        <taxon>Poaceae</taxon>
        <taxon>PACMAD clade</taxon>
        <taxon>Chloridoideae</taxon>
        <taxon>Eragrostideae</taxon>
        <taxon>Eragrostidinae</taxon>
        <taxon>Eragrostis</taxon>
    </lineage>
</organism>
<protein>
    <submittedName>
        <fullName evidence="1">Uncharacterized protein</fullName>
    </submittedName>
</protein>
<evidence type="ECO:0000313" key="2">
    <source>
        <dbReference type="Proteomes" id="UP000324897"/>
    </source>
</evidence>
<gene>
    <name evidence="1" type="ORF">EJB05_55122</name>
</gene>
<sequence length="79" mass="8966">MWTVELLHMGSPMQPTATCYLLTRYGSKEWHGLPFLTKSAQSSDASSLHKVQEVVLLFLEIQLTNKTDSPTYLSEQHIT</sequence>
<reference evidence="1 2" key="1">
    <citation type="journal article" date="2019" name="Sci. Rep.">
        <title>A high-quality genome of Eragrostis curvula grass provides insights into Poaceae evolution and supports new strategies to enhance forage quality.</title>
        <authorList>
            <person name="Carballo J."/>
            <person name="Santos B.A.C.M."/>
            <person name="Zappacosta D."/>
            <person name="Garbus I."/>
            <person name="Selva J.P."/>
            <person name="Gallo C.A."/>
            <person name="Diaz A."/>
            <person name="Albertini E."/>
            <person name="Caccamo M."/>
            <person name="Echenique V."/>
        </authorList>
    </citation>
    <scope>NUCLEOTIDE SEQUENCE [LARGE SCALE GENOMIC DNA]</scope>
    <source>
        <strain evidence="2">cv. Victoria</strain>
        <tissue evidence="1">Leaf</tissue>
    </source>
</reference>
<comment type="caution">
    <text evidence="1">The sequence shown here is derived from an EMBL/GenBank/DDBJ whole genome shotgun (WGS) entry which is preliminary data.</text>
</comment>
<accession>A0A5J9SKK9</accession>
<evidence type="ECO:0000313" key="1">
    <source>
        <dbReference type="EMBL" id="TVT99511.1"/>
    </source>
</evidence>
<dbReference type="Gramene" id="TVT99511">
    <property type="protein sequence ID" value="TVT99511"/>
    <property type="gene ID" value="EJB05_55122"/>
</dbReference>
<dbReference type="AlphaFoldDB" id="A0A5J9SKK9"/>